<keyword evidence="4" id="KW-0678">Repressor</keyword>
<dbReference type="FunFam" id="4.10.280.10:FF:000037">
    <property type="entry name" value="max-like protein X isoform X2"/>
    <property type="match status" value="1"/>
</dbReference>
<dbReference type="Gene3D" id="4.10.280.10">
    <property type="entry name" value="Helix-loop-helix DNA-binding domain"/>
    <property type="match status" value="1"/>
</dbReference>
<dbReference type="PANTHER" id="PTHR15741:SF25">
    <property type="entry name" value="MAX-LIKE PROTEIN X"/>
    <property type="match status" value="1"/>
</dbReference>
<dbReference type="SUPFAM" id="SSF47459">
    <property type="entry name" value="HLH, helix-loop-helix DNA-binding domain"/>
    <property type="match status" value="1"/>
</dbReference>
<evidence type="ECO:0000256" key="6">
    <source>
        <dbReference type="ARBA" id="ARBA00023015"/>
    </source>
</evidence>
<proteinExistence type="predicted"/>
<dbReference type="PANTHER" id="PTHR15741">
    <property type="entry name" value="BASIC HELIX-LOOP-HELIX ZIP TRANSCRIPTION FACTOR"/>
    <property type="match status" value="1"/>
</dbReference>
<protein>
    <recommendedName>
        <fullName evidence="13">Max-like protein X</fullName>
    </recommendedName>
    <alternativeName>
        <fullName evidence="14">Max-like bHLHZip protein</fullName>
    </alternativeName>
    <alternativeName>
        <fullName evidence="15">Protein BigMax</fullName>
    </alternativeName>
    <alternativeName>
        <fullName evidence="16">Transcription factor-like protein 4</fullName>
    </alternativeName>
</protein>
<evidence type="ECO:0000256" key="18">
    <source>
        <dbReference type="SAM" id="MobiDB-lite"/>
    </source>
</evidence>
<feature type="compositionally biased region" description="Polar residues" evidence="18">
    <location>
        <begin position="103"/>
        <end position="114"/>
    </location>
</feature>
<accession>A0A4V3S9N2</accession>
<evidence type="ECO:0000256" key="15">
    <source>
        <dbReference type="ARBA" id="ARBA00079081"/>
    </source>
</evidence>
<evidence type="ECO:0000256" key="2">
    <source>
        <dbReference type="ARBA" id="ARBA00004496"/>
    </source>
</evidence>
<dbReference type="STRING" id="300112.A0A4V3S9N2"/>
<evidence type="ECO:0000256" key="8">
    <source>
        <dbReference type="ARBA" id="ARBA00023159"/>
    </source>
</evidence>
<reference evidence="20 21" key="1">
    <citation type="journal article" date="2019" name="Philos. Trans. R. Soc. Lond., B, Biol. Sci.">
        <title>Ant behaviour and brain gene expression of defending hosts depend on the ecological success of the intruding social parasite.</title>
        <authorList>
            <person name="Kaur R."/>
            <person name="Stoldt M."/>
            <person name="Jongepier E."/>
            <person name="Feldmeyer B."/>
            <person name="Menzel F."/>
            <person name="Bornberg-Bauer E."/>
            <person name="Foitzik S."/>
        </authorList>
    </citation>
    <scope>NUCLEOTIDE SEQUENCE [LARGE SCALE GENOMIC DNA]</scope>
    <source>
        <tissue evidence="20">Whole body</tissue>
    </source>
</reference>
<dbReference type="InterPro" id="IPR011598">
    <property type="entry name" value="bHLH_dom"/>
</dbReference>
<evidence type="ECO:0000256" key="5">
    <source>
        <dbReference type="ARBA" id="ARBA00022553"/>
    </source>
</evidence>
<dbReference type="CDD" id="cd19687">
    <property type="entry name" value="bHLHzip_Mlx"/>
    <property type="match status" value="1"/>
</dbReference>
<comment type="function">
    <text evidence="11">Transcription regulator. Forms a sequence-specific DNA-binding protein complex with MAD1, MAD4, MNT, WBSCR14 and MLXIP which recognizes the core sequence 5'-CACGTG-3'. The TCFL4-MAD1, TCFL4-MAD4, TCFL4-WBSCR14 complexes are transcriptional repressors. Plays a role in transcriptional activation of glycolytic target genes. Involved in glucose-responsive gene regulation.</text>
</comment>
<comment type="caution">
    <text evidence="20">The sequence shown here is derived from an EMBL/GenBank/DDBJ whole genome shotgun (WGS) entry which is preliminary data.</text>
</comment>
<evidence type="ECO:0000256" key="7">
    <source>
        <dbReference type="ARBA" id="ARBA00023125"/>
    </source>
</evidence>
<evidence type="ECO:0000256" key="14">
    <source>
        <dbReference type="ARBA" id="ARBA00076041"/>
    </source>
</evidence>
<dbReference type="GO" id="GO:0000978">
    <property type="term" value="F:RNA polymerase II cis-regulatory region sequence-specific DNA binding"/>
    <property type="evidence" value="ECO:0007669"/>
    <property type="project" value="TreeGrafter"/>
</dbReference>
<keyword evidence="6" id="KW-0805">Transcription regulation</keyword>
<name>A0A4V3S9N2_9HYME</name>
<feature type="coiled-coil region" evidence="17">
    <location>
        <begin position="200"/>
        <end position="227"/>
    </location>
</feature>
<dbReference type="Proteomes" id="UP000310200">
    <property type="component" value="Unassembled WGS sequence"/>
</dbReference>
<evidence type="ECO:0000256" key="16">
    <source>
        <dbReference type="ARBA" id="ARBA00082933"/>
    </source>
</evidence>
<dbReference type="GO" id="GO:0140297">
    <property type="term" value="F:DNA-binding transcription factor binding"/>
    <property type="evidence" value="ECO:0007669"/>
    <property type="project" value="UniProtKB-ARBA"/>
</dbReference>
<gene>
    <name evidence="20" type="ORF">DBV15_12079</name>
</gene>
<keyword evidence="10" id="KW-0539">Nucleus</keyword>
<keyword evidence="21" id="KW-1185">Reference proteome</keyword>
<dbReference type="InterPro" id="IPR036638">
    <property type="entry name" value="HLH_DNA-bd_sf"/>
</dbReference>
<dbReference type="GO" id="GO:0005654">
    <property type="term" value="C:nucleoplasm"/>
    <property type="evidence" value="ECO:0007669"/>
    <property type="project" value="UniProtKB-ARBA"/>
</dbReference>
<feature type="compositionally biased region" description="Basic and acidic residues" evidence="18">
    <location>
        <begin position="144"/>
        <end position="161"/>
    </location>
</feature>
<evidence type="ECO:0000256" key="3">
    <source>
        <dbReference type="ARBA" id="ARBA00022490"/>
    </source>
</evidence>
<evidence type="ECO:0000256" key="12">
    <source>
        <dbReference type="ARBA" id="ARBA00065416"/>
    </source>
</evidence>
<evidence type="ECO:0000256" key="10">
    <source>
        <dbReference type="ARBA" id="ARBA00023242"/>
    </source>
</evidence>
<feature type="domain" description="BHLH" evidence="19">
    <location>
        <begin position="147"/>
        <end position="203"/>
    </location>
</feature>
<keyword evidence="3" id="KW-0963">Cytoplasm</keyword>
<organism evidence="20 21">
    <name type="scientific">Temnothorax longispinosus</name>
    <dbReference type="NCBI Taxonomy" id="300112"/>
    <lineage>
        <taxon>Eukaryota</taxon>
        <taxon>Metazoa</taxon>
        <taxon>Ecdysozoa</taxon>
        <taxon>Arthropoda</taxon>
        <taxon>Hexapoda</taxon>
        <taxon>Insecta</taxon>
        <taxon>Pterygota</taxon>
        <taxon>Neoptera</taxon>
        <taxon>Endopterygota</taxon>
        <taxon>Hymenoptera</taxon>
        <taxon>Apocrita</taxon>
        <taxon>Aculeata</taxon>
        <taxon>Formicoidea</taxon>
        <taxon>Formicidae</taxon>
        <taxon>Myrmicinae</taxon>
        <taxon>Temnothorax</taxon>
    </lineage>
</organism>
<evidence type="ECO:0000256" key="4">
    <source>
        <dbReference type="ARBA" id="ARBA00022491"/>
    </source>
</evidence>
<evidence type="ECO:0000256" key="13">
    <source>
        <dbReference type="ARBA" id="ARBA00071251"/>
    </source>
</evidence>
<evidence type="ECO:0000256" key="17">
    <source>
        <dbReference type="SAM" id="Coils"/>
    </source>
</evidence>
<evidence type="ECO:0000256" key="11">
    <source>
        <dbReference type="ARBA" id="ARBA00053727"/>
    </source>
</evidence>
<dbReference type="GO" id="GO:0005737">
    <property type="term" value="C:cytoplasm"/>
    <property type="evidence" value="ECO:0007669"/>
    <property type="project" value="UniProtKB-SubCell"/>
</dbReference>
<evidence type="ECO:0000313" key="20">
    <source>
        <dbReference type="EMBL" id="TGZ45884.1"/>
    </source>
</evidence>
<dbReference type="GO" id="GO:0000981">
    <property type="term" value="F:DNA-binding transcription factor activity, RNA polymerase II-specific"/>
    <property type="evidence" value="ECO:0007669"/>
    <property type="project" value="TreeGrafter"/>
</dbReference>
<feature type="compositionally biased region" description="Low complexity" evidence="18">
    <location>
        <begin position="115"/>
        <end position="126"/>
    </location>
</feature>
<dbReference type="GO" id="GO:0045944">
    <property type="term" value="P:positive regulation of transcription by RNA polymerase II"/>
    <property type="evidence" value="ECO:0007669"/>
    <property type="project" value="UniProtKB-ARBA"/>
</dbReference>
<keyword evidence="17" id="KW-0175">Coiled coil</keyword>
<dbReference type="AlphaFoldDB" id="A0A4V3S9N2"/>
<dbReference type="SMART" id="SM00353">
    <property type="entry name" value="HLH"/>
    <property type="match status" value="1"/>
</dbReference>
<keyword evidence="5" id="KW-0597">Phosphoprotein</keyword>
<dbReference type="EMBL" id="QBLH01003030">
    <property type="protein sequence ID" value="TGZ45884.1"/>
    <property type="molecule type" value="Genomic_DNA"/>
</dbReference>
<evidence type="ECO:0000256" key="1">
    <source>
        <dbReference type="ARBA" id="ARBA00004123"/>
    </source>
</evidence>
<comment type="subcellular location">
    <subcellularLocation>
        <location evidence="2">Cytoplasm</location>
    </subcellularLocation>
    <subcellularLocation>
        <location evidence="1">Nucleus</location>
    </subcellularLocation>
</comment>
<evidence type="ECO:0000313" key="21">
    <source>
        <dbReference type="Proteomes" id="UP000310200"/>
    </source>
</evidence>
<dbReference type="InterPro" id="IPR052207">
    <property type="entry name" value="Max-like/E-box_TFs"/>
</dbReference>
<dbReference type="PROSITE" id="PS50888">
    <property type="entry name" value="BHLH"/>
    <property type="match status" value="1"/>
</dbReference>
<dbReference type="GO" id="GO:0046983">
    <property type="term" value="F:protein dimerization activity"/>
    <property type="evidence" value="ECO:0007669"/>
    <property type="project" value="InterPro"/>
</dbReference>
<keyword evidence="9" id="KW-0804">Transcription</keyword>
<evidence type="ECO:0000256" key="9">
    <source>
        <dbReference type="ARBA" id="ARBA00023163"/>
    </source>
</evidence>
<evidence type="ECO:0000259" key="19">
    <source>
        <dbReference type="PROSITE" id="PS50888"/>
    </source>
</evidence>
<keyword evidence="7" id="KW-0238">DNA-binding</keyword>
<feature type="compositionally biased region" description="Polar residues" evidence="18">
    <location>
        <begin position="84"/>
        <end position="94"/>
    </location>
</feature>
<sequence>MADSVHKDGYENQRLLLLLAPGYPCLRLRCPALPTLGNNNNTTTTVAFGSEGCEITRNSERRAIDDSTRPSWCVREKVQTASLTMRASSGNMGSDSDMKLEPSSPTEKYTFSRCSSTGSVNTPSSSAHNTEDEDSDNKNSTISYKERRREAHTQAEQKRRDAIKKGYDSLQDLVPTCQHTDSSGYKISKATVLQKSIDYIQFLLQQKKKQEDERNALRKEVVALRIMQANYEQIVKAQQTQPGHTEMRVSDEMKFRVFEAIMNRLFETFNISVANFTELSGCVFSWLEEHCKPQTLRQVVLSVLREFTIANNQIS</sequence>
<feature type="region of interest" description="Disordered" evidence="18">
    <location>
        <begin position="84"/>
        <end position="161"/>
    </location>
</feature>
<dbReference type="Pfam" id="PF00010">
    <property type="entry name" value="HLH"/>
    <property type="match status" value="1"/>
</dbReference>
<keyword evidence="8" id="KW-0010">Activator</keyword>
<comment type="subunit">
    <text evidence="12">Efficient DNA binding requires dimerization with another bHLH protein. Binds DNA as a heterodimer with MAD1, MAD4, MNT, WBSCR14 and MLXIP. Can also bind DNA as a homodimer.</text>
</comment>